<feature type="signal peptide" evidence="1">
    <location>
        <begin position="1"/>
        <end position="16"/>
    </location>
</feature>
<dbReference type="EMBL" id="JARAKH010000043">
    <property type="protein sequence ID" value="KAK8379850.1"/>
    <property type="molecule type" value="Genomic_DNA"/>
</dbReference>
<protein>
    <submittedName>
        <fullName evidence="2">Uncharacterized protein</fullName>
    </submittedName>
</protein>
<keyword evidence="1" id="KW-0732">Signal</keyword>
<evidence type="ECO:0000256" key="1">
    <source>
        <dbReference type="SAM" id="SignalP"/>
    </source>
</evidence>
<dbReference type="AlphaFoldDB" id="A0AAW0SWQ3"/>
<proteinExistence type="predicted"/>
<evidence type="ECO:0000313" key="2">
    <source>
        <dbReference type="EMBL" id="KAK8379850.1"/>
    </source>
</evidence>
<evidence type="ECO:0000313" key="3">
    <source>
        <dbReference type="Proteomes" id="UP001487740"/>
    </source>
</evidence>
<sequence length="74" mass="8089">MFKLVVLALVLTYTQGATVYTIPGAPLHYPLTYGAPLTYAHTPLVAPAPYRITTGVKTDVKVLPVEQHGYVVKY</sequence>
<organism evidence="2 3">
    <name type="scientific">Scylla paramamosain</name>
    <name type="common">Mud crab</name>
    <dbReference type="NCBI Taxonomy" id="85552"/>
    <lineage>
        <taxon>Eukaryota</taxon>
        <taxon>Metazoa</taxon>
        <taxon>Ecdysozoa</taxon>
        <taxon>Arthropoda</taxon>
        <taxon>Crustacea</taxon>
        <taxon>Multicrustacea</taxon>
        <taxon>Malacostraca</taxon>
        <taxon>Eumalacostraca</taxon>
        <taxon>Eucarida</taxon>
        <taxon>Decapoda</taxon>
        <taxon>Pleocyemata</taxon>
        <taxon>Brachyura</taxon>
        <taxon>Eubrachyura</taxon>
        <taxon>Portunoidea</taxon>
        <taxon>Portunidae</taxon>
        <taxon>Portuninae</taxon>
        <taxon>Scylla</taxon>
    </lineage>
</organism>
<name>A0AAW0SWQ3_SCYPA</name>
<feature type="chain" id="PRO_5043317779" evidence="1">
    <location>
        <begin position="17"/>
        <end position="74"/>
    </location>
</feature>
<dbReference type="Proteomes" id="UP001487740">
    <property type="component" value="Unassembled WGS sequence"/>
</dbReference>
<comment type="caution">
    <text evidence="2">The sequence shown here is derived from an EMBL/GenBank/DDBJ whole genome shotgun (WGS) entry which is preliminary data.</text>
</comment>
<keyword evidence="3" id="KW-1185">Reference proteome</keyword>
<reference evidence="2 3" key="1">
    <citation type="submission" date="2023-03" db="EMBL/GenBank/DDBJ databases">
        <title>High-quality genome of Scylla paramamosain provides insights in environmental adaptation.</title>
        <authorList>
            <person name="Zhang L."/>
        </authorList>
    </citation>
    <scope>NUCLEOTIDE SEQUENCE [LARGE SCALE GENOMIC DNA]</scope>
    <source>
        <strain evidence="2">LZ_2023a</strain>
        <tissue evidence="2">Muscle</tissue>
    </source>
</reference>
<gene>
    <name evidence="2" type="ORF">O3P69_019679</name>
</gene>
<accession>A0AAW0SWQ3</accession>